<dbReference type="EMBL" id="JAPWTK010000527">
    <property type="protein sequence ID" value="KAJ8938854.1"/>
    <property type="molecule type" value="Genomic_DNA"/>
</dbReference>
<gene>
    <name evidence="2" type="ORF">NQ318_019914</name>
</gene>
<evidence type="ECO:0000256" key="1">
    <source>
        <dbReference type="SAM" id="MobiDB-lite"/>
    </source>
</evidence>
<feature type="region of interest" description="Disordered" evidence="1">
    <location>
        <begin position="126"/>
        <end position="146"/>
    </location>
</feature>
<comment type="caution">
    <text evidence="2">The sequence shown here is derived from an EMBL/GenBank/DDBJ whole genome shotgun (WGS) entry which is preliminary data.</text>
</comment>
<name>A0AAV8XJU6_9CUCU</name>
<reference evidence="2" key="1">
    <citation type="journal article" date="2023" name="Insect Mol. Biol.">
        <title>Genome sequencing provides insights into the evolution of gene families encoding plant cell wall-degrading enzymes in longhorned beetles.</title>
        <authorList>
            <person name="Shin N.R."/>
            <person name="Okamura Y."/>
            <person name="Kirsch R."/>
            <person name="Pauchet Y."/>
        </authorList>
    </citation>
    <scope>NUCLEOTIDE SEQUENCE</scope>
    <source>
        <strain evidence="2">AMC_N1</strain>
    </source>
</reference>
<organism evidence="2 3">
    <name type="scientific">Aromia moschata</name>
    <dbReference type="NCBI Taxonomy" id="1265417"/>
    <lineage>
        <taxon>Eukaryota</taxon>
        <taxon>Metazoa</taxon>
        <taxon>Ecdysozoa</taxon>
        <taxon>Arthropoda</taxon>
        <taxon>Hexapoda</taxon>
        <taxon>Insecta</taxon>
        <taxon>Pterygota</taxon>
        <taxon>Neoptera</taxon>
        <taxon>Endopterygota</taxon>
        <taxon>Coleoptera</taxon>
        <taxon>Polyphaga</taxon>
        <taxon>Cucujiformia</taxon>
        <taxon>Chrysomeloidea</taxon>
        <taxon>Cerambycidae</taxon>
        <taxon>Cerambycinae</taxon>
        <taxon>Callichromatini</taxon>
        <taxon>Aromia</taxon>
    </lineage>
</organism>
<sequence length="146" mass="15964">MGLSAGSVSLWLPPQGTPPKPYFAYVCPTLRRRVVSLSAKAKQLTSSESVDATRALPVSKHRVLPVSQVAGRQAPFGTTGYEEKNESSGGLIFQTICLRTGSFFKHAQTKKVDHFIRKNRFRISKGKGNEHSGSLLYPSGSMNQVK</sequence>
<dbReference type="AlphaFoldDB" id="A0AAV8XJU6"/>
<keyword evidence="3" id="KW-1185">Reference proteome</keyword>
<protein>
    <submittedName>
        <fullName evidence="2">Uncharacterized protein</fullName>
    </submittedName>
</protein>
<accession>A0AAV8XJU6</accession>
<dbReference type="Proteomes" id="UP001162162">
    <property type="component" value="Unassembled WGS sequence"/>
</dbReference>
<proteinExistence type="predicted"/>
<evidence type="ECO:0000313" key="3">
    <source>
        <dbReference type="Proteomes" id="UP001162162"/>
    </source>
</evidence>
<evidence type="ECO:0000313" key="2">
    <source>
        <dbReference type="EMBL" id="KAJ8938854.1"/>
    </source>
</evidence>